<name>A0ABV3SR52_9HYPH</name>
<dbReference type="EMBL" id="JBDPGJ010000005">
    <property type="protein sequence ID" value="MEX0408429.1"/>
    <property type="molecule type" value="Genomic_DNA"/>
</dbReference>
<evidence type="ECO:0000256" key="1">
    <source>
        <dbReference type="ARBA" id="ARBA00022490"/>
    </source>
</evidence>
<comment type="subunit">
    <text evidence="7">Homodimer.</text>
</comment>
<dbReference type="PANTHER" id="PTHR30004:SF6">
    <property type="entry name" value="D-THREONATE 4-PHOSPHATE DEHYDROGENASE"/>
    <property type="match status" value="1"/>
</dbReference>
<gene>
    <name evidence="7 8" type="primary">pdxA</name>
    <name evidence="8" type="ORF">ABGN05_22465</name>
</gene>
<feature type="binding site" evidence="7">
    <location>
        <position position="286"/>
    </location>
    <ligand>
        <name>substrate</name>
    </ligand>
</feature>
<dbReference type="InterPro" id="IPR037510">
    <property type="entry name" value="PdxA"/>
</dbReference>
<dbReference type="Pfam" id="PF04166">
    <property type="entry name" value="PdxA"/>
    <property type="match status" value="1"/>
</dbReference>
<reference evidence="8 9" key="1">
    <citation type="submission" date="2024-05" db="EMBL/GenBank/DDBJ databases">
        <authorList>
            <person name="Jiang F."/>
        </authorList>
    </citation>
    <scope>NUCLEOTIDE SEQUENCE [LARGE SCALE GENOMIC DNA]</scope>
    <source>
        <strain evidence="8 9">LZ166</strain>
    </source>
</reference>
<feature type="binding site" evidence="7">
    <location>
        <position position="223"/>
    </location>
    <ligand>
        <name>a divalent metal cation</name>
        <dbReference type="ChEBI" id="CHEBI:60240"/>
        <note>ligand shared between dimeric partners</note>
    </ligand>
</feature>
<proteinExistence type="inferred from homology"/>
<feature type="binding site" evidence="7">
    <location>
        <position position="144"/>
    </location>
    <ligand>
        <name>substrate</name>
    </ligand>
</feature>
<accession>A0ABV3SR52</accession>
<comment type="cofactor">
    <cofactor evidence="7">
        <name>Zn(2+)</name>
        <dbReference type="ChEBI" id="CHEBI:29105"/>
    </cofactor>
    <cofactor evidence="7">
        <name>Mg(2+)</name>
        <dbReference type="ChEBI" id="CHEBI:18420"/>
    </cofactor>
    <cofactor evidence="7">
        <name>Co(2+)</name>
        <dbReference type="ChEBI" id="CHEBI:48828"/>
    </cofactor>
    <text evidence="7">Binds 1 divalent metal cation per subunit. Can use ions such as Zn(2+), Mg(2+) or Co(2+).</text>
</comment>
<keyword evidence="6 7" id="KW-0664">Pyridoxine biosynthesis</keyword>
<evidence type="ECO:0000313" key="8">
    <source>
        <dbReference type="EMBL" id="MEX0408429.1"/>
    </source>
</evidence>
<dbReference type="SUPFAM" id="SSF53659">
    <property type="entry name" value="Isocitrate/Isopropylmalate dehydrogenase-like"/>
    <property type="match status" value="1"/>
</dbReference>
<dbReference type="RefSeq" id="WP_367956293.1">
    <property type="nucleotide sequence ID" value="NZ_JBDPGJ010000005.1"/>
</dbReference>
<comment type="catalytic activity">
    <reaction evidence="7">
        <text>4-(phosphooxy)-L-threonine + NAD(+) = 3-amino-2-oxopropyl phosphate + CO2 + NADH</text>
        <dbReference type="Rhea" id="RHEA:32275"/>
        <dbReference type="ChEBI" id="CHEBI:16526"/>
        <dbReference type="ChEBI" id="CHEBI:57279"/>
        <dbReference type="ChEBI" id="CHEBI:57540"/>
        <dbReference type="ChEBI" id="CHEBI:57945"/>
        <dbReference type="ChEBI" id="CHEBI:58452"/>
        <dbReference type="EC" id="1.1.1.262"/>
    </reaction>
</comment>
<keyword evidence="7" id="KW-0862">Zinc</keyword>
<dbReference type="PANTHER" id="PTHR30004">
    <property type="entry name" value="4-HYDROXYTHREONINE-4-PHOSPHATE DEHYDROGENASE"/>
    <property type="match status" value="1"/>
</dbReference>
<sequence length="346" mass="36744">MRGSSSADQPPLALTCGDPAGIGPEITIAAWLARKERQVPPFYFLSDPHLMEARARRIGASVSFVPCAPQDASRIFPEAIPVVPLRASLADRPGDADSRDAAGILEAIDRAVADVRAGIASAVVTNPIAKKPLYEAGFKFPGHTEYLAHLCELASGAPVQPVMMLAGPQLRAVPVTIHIALADVPKTLTTDLIVSTARIAAHDLRSRFGIERPRLAIAGLNPHAGENGAMGGEDEAVVRPAVNRLRTEGIEAFGPLPADTMFHARARETYDAAICMYHDQALIPAKALAFDETVNVTLGLPFIRTSPDHGTAFDIAGKGIARPDSLIAALKMAAEMARRQRNVTLA</sequence>
<feature type="binding site" evidence="7">
    <location>
        <position position="295"/>
    </location>
    <ligand>
        <name>substrate</name>
    </ligand>
</feature>
<dbReference type="Proteomes" id="UP001556692">
    <property type="component" value="Unassembled WGS sequence"/>
</dbReference>
<dbReference type="InterPro" id="IPR005255">
    <property type="entry name" value="PdxA_fam"/>
</dbReference>
<evidence type="ECO:0000256" key="7">
    <source>
        <dbReference type="HAMAP-Rule" id="MF_00536"/>
    </source>
</evidence>
<comment type="caution">
    <text evidence="8">The sequence shown here is derived from an EMBL/GenBank/DDBJ whole genome shotgun (WGS) entry which is preliminary data.</text>
</comment>
<evidence type="ECO:0000313" key="9">
    <source>
        <dbReference type="Proteomes" id="UP001556692"/>
    </source>
</evidence>
<keyword evidence="3 7" id="KW-0521">NADP</keyword>
<evidence type="ECO:0000256" key="2">
    <source>
        <dbReference type="ARBA" id="ARBA00022723"/>
    </source>
</evidence>
<keyword evidence="1 7" id="KW-0963">Cytoplasm</keyword>
<comment type="subcellular location">
    <subcellularLocation>
        <location evidence="7">Cytoplasm</location>
    </subcellularLocation>
</comment>
<keyword evidence="4 7" id="KW-0560">Oxidoreductase</keyword>
<evidence type="ECO:0000256" key="6">
    <source>
        <dbReference type="ARBA" id="ARBA00023096"/>
    </source>
</evidence>
<keyword evidence="2 7" id="KW-0479">Metal-binding</keyword>
<keyword evidence="7" id="KW-0170">Cobalt</keyword>
<feature type="binding site" evidence="7">
    <location>
        <position position="143"/>
    </location>
    <ligand>
        <name>substrate</name>
    </ligand>
</feature>
<feature type="binding site" evidence="7">
    <location>
        <position position="278"/>
    </location>
    <ligand>
        <name>a divalent metal cation</name>
        <dbReference type="ChEBI" id="CHEBI:60240"/>
        <note>ligand shared between dimeric partners</note>
    </ligand>
</feature>
<feature type="binding site" evidence="7">
    <location>
        <position position="178"/>
    </location>
    <ligand>
        <name>a divalent metal cation</name>
        <dbReference type="ChEBI" id="CHEBI:60240"/>
        <note>ligand shared between dimeric partners</note>
    </ligand>
</feature>
<comment type="similarity">
    <text evidence="7">Belongs to the PdxA family.</text>
</comment>
<evidence type="ECO:0000256" key="4">
    <source>
        <dbReference type="ARBA" id="ARBA00023002"/>
    </source>
</evidence>
<dbReference type="EC" id="1.1.1.262" evidence="7"/>
<keyword evidence="9" id="KW-1185">Reference proteome</keyword>
<dbReference type="Gene3D" id="3.40.718.10">
    <property type="entry name" value="Isopropylmalate Dehydrogenase"/>
    <property type="match status" value="1"/>
</dbReference>
<comment type="function">
    <text evidence="7">Catalyzes the NAD(P)-dependent oxidation of 4-(phosphooxy)-L-threonine (HTP) into 2-amino-3-oxo-4-(phosphooxy)butyric acid which spontaneously decarboxylates to form 3-amino-2-oxopropyl phosphate (AHAP).</text>
</comment>
<dbReference type="NCBIfam" id="TIGR00557">
    <property type="entry name" value="pdxA"/>
    <property type="match status" value="1"/>
</dbReference>
<evidence type="ECO:0000256" key="3">
    <source>
        <dbReference type="ARBA" id="ARBA00022857"/>
    </source>
</evidence>
<evidence type="ECO:0000256" key="5">
    <source>
        <dbReference type="ARBA" id="ARBA00023027"/>
    </source>
</evidence>
<comment type="pathway">
    <text evidence="7">Cofactor biosynthesis; pyridoxine 5'-phosphate biosynthesis; pyridoxine 5'-phosphate from D-erythrose 4-phosphate: step 4/5.</text>
</comment>
<organism evidence="8 9">
    <name type="scientific">Aquibium pacificus</name>
    <dbReference type="NCBI Taxonomy" id="3153579"/>
    <lineage>
        <taxon>Bacteria</taxon>
        <taxon>Pseudomonadati</taxon>
        <taxon>Pseudomonadota</taxon>
        <taxon>Alphaproteobacteria</taxon>
        <taxon>Hyphomicrobiales</taxon>
        <taxon>Phyllobacteriaceae</taxon>
        <taxon>Aquibium</taxon>
    </lineage>
</organism>
<keyword evidence="5 7" id="KW-0520">NAD</keyword>
<dbReference type="NCBIfam" id="NF003699">
    <property type="entry name" value="PRK05312.1"/>
    <property type="match status" value="1"/>
</dbReference>
<feature type="binding site" evidence="7">
    <location>
        <position position="304"/>
    </location>
    <ligand>
        <name>substrate</name>
    </ligand>
</feature>
<comment type="miscellaneous">
    <text evidence="7">The active site is located at the dimer interface.</text>
</comment>
<dbReference type="HAMAP" id="MF_00536">
    <property type="entry name" value="PdxA"/>
    <property type="match status" value="1"/>
</dbReference>
<keyword evidence="7" id="KW-0460">Magnesium</keyword>
<protein>
    <recommendedName>
        <fullName evidence="7">4-hydroxythreonine-4-phosphate dehydrogenase</fullName>
        <ecNumber evidence="7">1.1.1.262</ecNumber>
    </recommendedName>
    <alternativeName>
        <fullName evidence="7">4-(phosphohydroxy)-L-threonine dehydrogenase</fullName>
    </alternativeName>
</protein>
<dbReference type="GO" id="GO:0050570">
    <property type="term" value="F:4-hydroxythreonine-4-phosphate dehydrogenase activity"/>
    <property type="evidence" value="ECO:0007669"/>
    <property type="project" value="UniProtKB-EC"/>
</dbReference>